<evidence type="ECO:0000313" key="2">
    <source>
        <dbReference type="EMBL" id="MDR7360793.1"/>
    </source>
</evidence>
<keyword evidence="1" id="KW-0472">Membrane</keyword>
<proteinExistence type="predicted"/>
<name>A0ABU2BST5_9ACTN</name>
<keyword evidence="3" id="KW-1185">Reference proteome</keyword>
<dbReference type="RefSeq" id="WP_310297803.1">
    <property type="nucleotide sequence ID" value="NZ_BAAAPS010000011.1"/>
</dbReference>
<evidence type="ECO:0000313" key="3">
    <source>
        <dbReference type="Proteomes" id="UP001183648"/>
    </source>
</evidence>
<keyword evidence="1" id="KW-1133">Transmembrane helix</keyword>
<organism evidence="2 3">
    <name type="scientific">Nocardioides marmoribigeumensis</name>
    <dbReference type="NCBI Taxonomy" id="433649"/>
    <lineage>
        <taxon>Bacteria</taxon>
        <taxon>Bacillati</taxon>
        <taxon>Actinomycetota</taxon>
        <taxon>Actinomycetes</taxon>
        <taxon>Propionibacteriales</taxon>
        <taxon>Nocardioidaceae</taxon>
        <taxon>Nocardioides</taxon>
    </lineage>
</organism>
<dbReference type="EMBL" id="JAVDYG010000001">
    <property type="protein sequence ID" value="MDR7360793.1"/>
    <property type="molecule type" value="Genomic_DNA"/>
</dbReference>
<keyword evidence="1" id="KW-0812">Transmembrane</keyword>
<accession>A0ABU2BST5</accession>
<protein>
    <submittedName>
        <fullName evidence="2">Drug/metabolite transporter (DMT)-like permease</fullName>
    </submittedName>
</protein>
<reference evidence="2 3" key="1">
    <citation type="submission" date="2023-07" db="EMBL/GenBank/DDBJ databases">
        <title>Sequencing the genomes of 1000 actinobacteria strains.</title>
        <authorList>
            <person name="Klenk H.-P."/>
        </authorList>
    </citation>
    <scope>NUCLEOTIDE SEQUENCE [LARGE SCALE GENOMIC DNA]</scope>
    <source>
        <strain evidence="2 3">DSM 19426</strain>
    </source>
</reference>
<feature type="transmembrane region" description="Helical" evidence="1">
    <location>
        <begin position="53"/>
        <end position="72"/>
    </location>
</feature>
<sequence>MAAQSSQDTAHKAGLFDIRSIIGLLLGIYGVILVITSFFTSDKQLAKADGVNVNLWAGLGLVVAALVFLAWVRLRPIVVPDDPEDGADGD</sequence>
<feature type="transmembrane region" description="Helical" evidence="1">
    <location>
        <begin position="21"/>
        <end position="41"/>
    </location>
</feature>
<dbReference type="Proteomes" id="UP001183648">
    <property type="component" value="Unassembled WGS sequence"/>
</dbReference>
<evidence type="ECO:0000256" key="1">
    <source>
        <dbReference type="SAM" id="Phobius"/>
    </source>
</evidence>
<comment type="caution">
    <text evidence="2">The sequence shown here is derived from an EMBL/GenBank/DDBJ whole genome shotgun (WGS) entry which is preliminary data.</text>
</comment>
<gene>
    <name evidence="2" type="ORF">J2S63_000346</name>
</gene>